<evidence type="ECO:0000313" key="7">
    <source>
        <dbReference type="Proteomes" id="UP000237105"/>
    </source>
</evidence>
<dbReference type="SUPFAM" id="SSF47699">
    <property type="entry name" value="Bifunctional inhibitor/lipid-transfer protein/seed storage 2S albumin"/>
    <property type="match status" value="1"/>
</dbReference>
<dbReference type="PANTHER" id="PTHR33214">
    <property type="entry name" value="BIFUNCTIONAL INHIBITOR/LIPID-TRANSFER PROTEIN/SEED STORAGE 2S ALBUMIN SUPERFAMILY PROTEIN"/>
    <property type="match status" value="1"/>
</dbReference>
<dbReference type="OrthoDB" id="665742at2759"/>
<feature type="domain" description="Bifunctional inhibitor/plant lipid transfer protein/seed storage helical" evidence="5">
    <location>
        <begin position="33"/>
        <end position="98"/>
    </location>
</feature>
<accession>A0A2P5D406</accession>
<keyword evidence="4" id="KW-0732">Signal</keyword>
<name>A0A2P5D406_PARAD</name>
<comment type="function">
    <text evidence="1">Plant non-specific lipid-transfer proteins transfer phospholipids as well as galactolipids across membranes. May play a role in wax or cutin deposition in the cell walls of expanding epidermal cells and certain secretory tissues.</text>
</comment>
<evidence type="ECO:0000256" key="3">
    <source>
        <dbReference type="ARBA" id="ARBA00023121"/>
    </source>
</evidence>
<dbReference type="InterPro" id="IPR033872">
    <property type="entry name" value="nsLTP2"/>
</dbReference>
<reference evidence="7" key="1">
    <citation type="submission" date="2016-06" db="EMBL/GenBank/DDBJ databases">
        <title>Parallel loss of symbiosis genes in relatives of nitrogen-fixing non-legume Parasponia.</title>
        <authorList>
            <person name="Van Velzen R."/>
            <person name="Holmer R."/>
            <person name="Bu F."/>
            <person name="Rutten L."/>
            <person name="Van Zeijl A."/>
            <person name="Liu W."/>
            <person name="Santuari L."/>
            <person name="Cao Q."/>
            <person name="Sharma T."/>
            <person name="Shen D."/>
            <person name="Roswanjaya Y."/>
            <person name="Wardhani T."/>
            <person name="Kalhor M.S."/>
            <person name="Jansen J."/>
            <person name="Van den Hoogen J."/>
            <person name="Gungor B."/>
            <person name="Hartog M."/>
            <person name="Hontelez J."/>
            <person name="Verver J."/>
            <person name="Yang W.-C."/>
            <person name="Schijlen E."/>
            <person name="Repin R."/>
            <person name="Schilthuizen M."/>
            <person name="Schranz E."/>
            <person name="Heidstra R."/>
            <person name="Miyata K."/>
            <person name="Fedorova E."/>
            <person name="Kohlen W."/>
            <person name="Bisseling T."/>
            <person name="Smit S."/>
            <person name="Geurts R."/>
        </authorList>
    </citation>
    <scope>NUCLEOTIDE SEQUENCE [LARGE SCALE GENOMIC DNA]</scope>
    <source>
        <strain evidence="7">cv. WU1-14</strain>
    </source>
</reference>
<dbReference type="EMBL" id="JXTB01000066">
    <property type="protein sequence ID" value="PON68021.1"/>
    <property type="molecule type" value="Genomic_DNA"/>
</dbReference>
<evidence type="ECO:0000256" key="1">
    <source>
        <dbReference type="ARBA" id="ARBA00003211"/>
    </source>
</evidence>
<dbReference type="Gene3D" id="1.10.110.10">
    <property type="entry name" value="Plant lipid-transfer and hydrophobic proteins"/>
    <property type="match status" value="1"/>
</dbReference>
<sequence>MKTKMSSLALCTVAVVAAVVLLSEAPTSEAVTCSVYELSSCLSAITYGTTPSSQCCSKLYEQKPCLCGYLKDPNLSQYVNSANAKKVAYYCNVSYPSCS</sequence>
<keyword evidence="3" id="KW-0446">Lipid-binding</keyword>
<dbReference type="STRING" id="3476.A0A2P5D406"/>
<dbReference type="SMART" id="SM00499">
    <property type="entry name" value="AAI"/>
    <property type="match status" value="1"/>
</dbReference>
<protein>
    <submittedName>
        <fullName evidence="6">Bifunctional inhibitor/plant lipid transfer protein/seed storage helical domain containing protein</fullName>
    </submittedName>
</protein>
<keyword evidence="7" id="KW-1185">Reference proteome</keyword>
<dbReference type="InterPro" id="IPR036312">
    <property type="entry name" value="Bifun_inhib/LTP/seed_sf"/>
</dbReference>
<evidence type="ECO:0000259" key="5">
    <source>
        <dbReference type="SMART" id="SM00499"/>
    </source>
</evidence>
<dbReference type="Pfam" id="PF00234">
    <property type="entry name" value="Tryp_alpha_amyl"/>
    <property type="match status" value="1"/>
</dbReference>
<feature type="signal peptide" evidence="4">
    <location>
        <begin position="1"/>
        <end position="30"/>
    </location>
</feature>
<evidence type="ECO:0000256" key="2">
    <source>
        <dbReference type="ARBA" id="ARBA00022448"/>
    </source>
</evidence>
<dbReference type="CDD" id="cd01959">
    <property type="entry name" value="nsLTP2"/>
    <property type="match status" value="1"/>
</dbReference>
<evidence type="ECO:0000313" key="6">
    <source>
        <dbReference type="EMBL" id="PON68021.1"/>
    </source>
</evidence>
<dbReference type="AlphaFoldDB" id="A0A2P5D406"/>
<proteinExistence type="predicted"/>
<dbReference type="InterPro" id="IPR016140">
    <property type="entry name" value="Bifunc_inhib/LTP/seed_store"/>
</dbReference>
<organism evidence="6 7">
    <name type="scientific">Parasponia andersonii</name>
    <name type="common">Sponia andersonii</name>
    <dbReference type="NCBI Taxonomy" id="3476"/>
    <lineage>
        <taxon>Eukaryota</taxon>
        <taxon>Viridiplantae</taxon>
        <taxon>Streptophyta</taxon>
        <taxon>Embryophyta</taxon>
        <taxon>Tracheophyta</taxon>
        <taxon>Spermatophyta</taxon>
        <taxon>Magnoliopsida</taxon>
        <taxon>eudicotyledons</taxon>
        <taxon>Gunneridae</taxon>
        <taxon>Pentapetalae</taxon>
        <taxon>rosids</taxon>
        <taxon>fabids</taxon>
        <taxon>Rosales</taxon>
        <taxon>Cannabaceae</taxon>
        <taxon>Parasponia</taxon>
    </lineage>
</organism>
<dbReference type="GO" id="GO:0006869">
    <property type="term" value="P:lipid transport"/>
    <property type="evidence" value="ECO:0007669"/>
    <property type="project" value="InterPro"/>
</dbReference>
<dbReference type="GO" id="GO:0008289">
    <property type="term" value="F:lipid binding"/>
    <property type="evidence" value="ECO:0007669"/>
    <property type="project" value="UniProtKB-KW"/>
</dbReference>
<feature type="chain" id="PRO_5015122382" evidence="4">
    <location>
        <begin position="31"/>
        <end position="99"/>
    </location>
</feature>
<evidence type="ECO:0000256" key="4">
    <source>
        <dbReference type="SAM" id="SignalP"/>
    </source>
</evidence>
<dbReference type="PANTHER" id="PTHR33214:SF69">
    <property type="entry name" value="BIFUNCTIONAL INHIBITOR_LIPID-TRANSFER PROTEIN_SEED STORAGE 2S ALBUMIN SUPERFAMILY PROTEIN"/>
    <property type="match status" value="1"/>
</dbReference>
<gene>
    <name evidence="6" type="ORF">PanWU01x14_098250</name>
</gene>
<keyword evidence="2" id="KW-0813">Transport</keyword>
<comment type="caution">
    <text evidence="6">The sequence shown here is derived from an EMBL/GenBank/DDBJ whole genome shotgun (WGS) entry which is preliminary data.</text>
</comment>
<dbReference type="Proteomes" id="UP000237105">
    <property type="component" value="Unassembled WGS sequence"/>
</dbReference>